<evidence type="ECO:0000256" key="8">
    <source>
        <dbReference type="PIRSR" id="PIRSR630616-3"/>
    </source>
</evidence>
<dbReference type="PROSITE" id="PS50011">
    <property type="entry name" value="PROTEIN_KINASE_DOM"/>
    <property type="match status" value="1"/>
</dbReference>
<dbReference type="EMBL" id="KZ989258">
    <property type="protein sequence ID" value="RKP27163.1"/>
    <property type="molecule type" value="Genomic_DNA"/>
</dbReference>
<dbReference type="InterPro" id="IPR000719">
    <property type="entry name" value="Prot_kinase_dom"/>
</dbReference>
<evidence type="ECO:0000256" key="1">
    <source>
        <dbReference type="ARBA" id="ARBA00022527"/>
    </source>
</evidence>
<dbReference type="AlphaFoldDB" id="A0A4P9Z3N5"/>
<dbReference type="OrthoDB" id="289250at2759"/>
<evidence type="ECO:0000259" key="11">
    <source>
        <dbReference type="PROSITE" id="PS50011"/>
    </source>
</evidence>
<dbReference type="SMART" id="SM00220">
    <property type="entry name" value="S_TKc"/>
    <property type="match status" value="1"/>
</dbReference>
<dbReference type="PROSITE" id="PS00107">
    <property type="entry name" value="PROTEIN_KINASE_ATP"/>
    <property type="match status" value="1"/>
</dbReference>
<keyword evidence="5 7" id="KW-0067">ATP-binding</keyword>
<feature type="binding site" evidence="7">
    <location>
        <begin position="107"/>
        <end position="109"/>
    </location>
    <ligand>
        <name>ATP</name>
        <dbReference type="ChEBI" id="CHEBI:30616"/>
    </ligand>
</feature>
<keyword evidence="3 7" id="KW-0547">Nucleotide-binding</keyword>
<comment type="similarity">
    <text evidence="10">Belongs to the protein kinase superfamily.</text>
</comment>
<evidence type="ECO:0000256" key="7">
    <source>
        <dbReference type="PIRSR" id="PIRSR630616-2"/>
    </source>
</evidence>
<dbReference type="Proteomes" id="UP000278143">
    <property type="component" value="Unassembled WGS sequence"/>
</dbReference>
<feature type="active site" description="Proton acceptor" evidence="6">
    <location>
        <position position="159"/>
    </location>
</feature>
<gene>
    <name evidence="12" type="ORF">SYNPS1DRAFT_13099</name>
</gene>
<feature type="binding site" evidence="7 9">
    <location>
        <position position="52"/>
    </location>
    <ligand>
        <name>ATP</name>
        <dbReference type="ChEBI" id="CHEBI:30616"/>
    </ligand>
</feature>
<evidence type="ECO:0000256" key="6">
    <source>
        <dbReference type="PIRSR" id="PIRSR630616-1"/>
    </source>
</evidence>
<evidence type="ECO:0000256" key="4">
    <source>
        <dbReference type="ARBA" id="ARBA00022777"/>
    </source>
</evidence>
<accession>A0A4P9Z3N5</accession>
<feature type="domain" description="Protein kinase" evidence="11">
    <location>
        <begin position="22"/>
        <end position="303"/>
    </location>
</feature>
<dbReference type="GO" id="GO:0005524">
    <property type="term" value="F:ATP binding"/>
    <property type="evidence" value="ECO:0007669"/>
    <property type="project" value="UniProtKB-UniRule"/>
</dbReference>
<dbReference type="GO" id="GO:0004674">
    <property type="term" value="F:protein serine/threonine kinase activity"/>
    <property type="evidence" value="ECO:0007669"/>
    <property type="project" value="UniProtKB-KW"/>
</dbReference>
<dbReference type="PROSITE" id="PS00108">
    <property type="entry name" value="PROTEIN_KINASE_ST"/>
    <property type="match status" value="1"/>
</dbReference>
<dbReference type="InterPro" id="IPR011009">
    <property type="entry name" value="Kinase-like_dom_sf"/>
</dbReference>
<proteinExistence type="inferred from homology"/>
<organism evidence="12 13">
    <name type="scientific">Syncephalis pseudoplumigaleata</name>
    <dbReference type="NCBI Taxonomy" id="1712513"/>
    <lineage>
        <taxon>Eukaryota</taxon>
        <taxon>Fungi</taxon>
        <taxon>Fungi incertae sedis</taxon>
        <taxon>Zoopagomycota</taxon>
        <taxon>Zoopagomycotina</taxon>
        <taxon>Zoopagomycetes</taxon>
        <taxon>Zoopagales</taxon>
        <taxon>Piptocephalidaceae</taxon>
        <taxon>Syncephalis</taxon>
    </lineage>
</organism>
<evidence type="ECO:0000256" key="3">
    <source>
        <dbReference type="ARBA" id="ARBA00022741"/>
    </source>
</evidence>
<keyword evidence="1 10" id="KW-0723">Serine/threonine-protein kinase</keyword>
<evidence type="ECO:0000256" key="2">
    <source>
        <dbReference type="ARBA" id="ARBA00022679"/>
    </source>
</evidence>
<feature type="cross-link" description="Glycyl lysine isopeptide (Lys-Gly) (interchain with G-Cter in SUMO2)" evidence="8">
    <location>
        <position position="161"/>
    </location>
</feature>
<protein>
    <submittedName>
        <fullName evidence="12">Kinase-like domain-containing protein</fullName>
    </submittedName>
</protein>
<name>A0A4P9Z3N5_9FUNG</name>
<keyword evidence="13" id="KW-1185">Reference proteome</keyword>
<keyword evidence="4 12" id="KW-0418">Kinase</keyword>
<dbReference type="PANTHER" id="PTHR24350">
    <property type="entry name" value="SERINE/THREONINE-PROTEIN KINASE IAL-RELATED"/>
    <property type="match status" value="1"/>
</dbReference>
<dbReference type="InterPro" id="IPR008271">
    <property type="entry name" value="Ser/Thr_kinase_AS"/>
</dbReference>
<evidence type="ECO:0000256" key="9">
    <source>
        <dbReference type="PROSITE-ProRule" id="PRU10141"/>
    </source>
</evidence>
<evidence type="ECO:0000313" key="12">
    <source>
        <dbReference type="EMBL" id="RKP27163.1"/>
    </source>
</evidence>
<evidence type="ECO:0000256" key="5">
    <source>
        <dbReference type="ARBA" id="ARBA00022840"/>
    </source>
</evidence>
<keyword evidence="2" id="KW-0808">Transferase</keyword>
<dbReference type="FunFam" id="1.10.510.10:FF:000571">
    <property type="entry name" value="Maternal embryonic leucine zipper kinase"/>
    <property type="match status" value="1"/>
</dbReference>
<feature type="binding site" evidence="7">
    <location>
        <begin position="163"/>
        <end position="164"/>
    </location>
    <ligand>
        <name>ATP</name>
        <dbReference type="ChEBI" id="CHEBI:30616"/>
    </ligand>
</feature>
<dbReference type="InterPro" id="IPR017441">
    <property type="entry name" value="Protein_kinase_ATP_BS"/>
</dbReference>
<sequence length="316" mass="35624">MDDDDEEEEEEDVDAPFPTLRYKAVRQLGSGSFASVWLARDKSQDYREVAIKVVNKKAEHPTEAGAVAANVERARREAALLQTLDHPNVVSIFDEFETDDVYCLVLEYADAGDLFDWVSKQHGETTKTGPEFERIARDIFGQLLSALLHLHAQGILHRDIKLENVLLEHAPTTEHRPSGLRVLLADFGLAIVHTPRGDQPLMAGSDEYAAPEAILQSAIYDRCKTDVWSLGVVLYALLYGRLPFLRKANQTRRSFLYRVAQGDVSFPQGVDTSKAAAEIVRALLRRKPGDRLSLSEIRHMPWIQEYMSAMDLTHRD</sequence>
<dbReference type="Gene3D" id="1.10.510.10">
    <property type="entry name" value="Transferase(Phosphotransferase) domain 1"/>
    <property type="match status" value="1"/>
</dbReference>
<dbReference type="Pfam" id="PF00069">
    <property type="entry name" value="Pkinase"/>
    <property type="match status" value="1"/>
</dbReference>
<feature type="binding site" evidence="7">
    <location>
        <position position="186"/>
    </location>
    <ligand>
        <name>ATP</name>
        <dbReference type="ChEBI" id="CHEBI:30616"/>
    </ligand>
</feature>
<evidence type="ECO:0000256" key="10">
    <source>
        <dbReference type="RuleBase" id="RU000304"/>
    </source>
</evidence>
<reference evidence="13" key="1">
    <citation type="journal article" date="2018" name="Nat. Microbiol.">
        <title>Leveraging single-cell genomics to expand the fungal tree of life.</title>
        <authorList>
            <person name="Ahrendt S.R."/>
            <person name="Quandt C.A."/>
            <person name="Ciobanu D."/>
            <person name="Clum A."/>
            <person name="Salamov A."/>
            <person name="Andreopoulos B."/>
            <person name="Cheng J.F."/>
            <person name="Woyke T."/>
            <person name="Pelin A."/>
            <person name="Henrissat B."/>
            <person name="Reynolds N.K."/>
            <person name="Benny G.L."/>
            <person name="Smith M.E."/>
            <person name="James T.Y."/>
            <person name="Grigoriev I.V."/>
        </authorList>
    </citation>
    <scope>NUCLEOTIDE SEQUENCE [LARGE SCALE GENOMIC DNA]</scope>
    <source>
        <strain evidence="13">Benny S71-1</strain>
    </source>
</reference>
<dbReference type="InterPro" id="IPR030616">
    <property type="entry name" value="Aur-like"/>
</dbReference>
<evidence type="ECO:0000313" key="13">
    <source>
        <dbReference type="Proteomes" id="UP000278143"/>
    </source>
</evidence>
<dbReference type="SUPFAM" id="SSF56112">
    <property type="entry name" value="Protein kinase-like (PK-like)"/>
    <property type="match status" value="1"/>
</dbReference>